<organism evidence="3 4">
    <name type="scientific">Sphingomonas aerophila</name>
    <dbReference type="NCBI Taxonomy" id="1344948"/>
    <lineage>
        <taxon>Bacteria</taxon>
        <taxon>Pseudomonadati</taxon>
        <taxon>Pseudomonadota</taxon>
        <taxon>Alphaproteobacteria</taxon>
        <taxon>Sphingomonadales</taxon>
        <taxon>Sphingomonadaceae</taxon>
        <taxon>Sphingomonas</taxon>
    </lineage>
</organism>
<dbReference type="AlphaFoldDB" id="A0A7W9BET7"/>
<evidence type="ECO:0000259" key="2">
    <source>
        <dbReference type="Pfam" id="PF07589"/>
    </source>
</evidence>
<feature type="signal peptide" evidence="1">
    <location>
        <begin position="1"/>
        <end position="21"/>
    </location>
</feature>
<dbReference type="NCBIfam" id="TIGR02595">
    <property type="entry name" value="PEP_CTERM"/>
    <property type="match status" value="1"/>
</dbReference>
<gene>
    <name evidence="3" type="ORF">FHS94_002720</name>
</gene>
<evidence type="ECO:0000313" key="3">
    <source>
        <dbReference type="EMBL" id="MBB5715863.1"/>
    </source>
</evidence>
<reference evidence="3 4" key="1">
    <citation type="submission" date="2020-08" db="EMBL/GenBank/DDBJ databases">
        <title>Genomic Encyclopedia of Type Strains, Phase IV (KMG-IV): sequencing the most valuable type-strain genomes for metagenomic binning, comparative biology and taxonomic classification.</title>
        <authorList>
            <person name="Goeker M."/>
        </authorList>
    </citation>
    <scope>NUCLEOTIDE SEQUENCE [LARGE SCALE GENOMIC DNA]</scope>
    <source>
        <strain evidence="3 4">DSM 100044</strain>
    </source>
</reference>
<dbReference type="RefSeq" id="WP_221234772.1">
    <property type="nucleotide sequence ID" value="NZ_JACIJK010000008.1"/>
</dbReference>
<keyword evidence="1" id="KW-0732">Signal</keyword>
<dbReference type="EMBL" id="JACIJK010000008">
    <property type="protein sequence ID" value="MBB5715863.1"/>
    <property type="molecule type" value="Genomic_DNA"/>
</dbReference>
<proteinExistence type="predicted"/>
<dbReference type="InterPro" id="IPR013424">
    <property type="entry name" value="Ice-binding_C"/>
</dbReference>
<feature type="chain" id="PRO_5031317023" description="Ice-binding protein C-terminal domain-containing protein" evidence="1">
    <location>
        <begin position="22"/>
        <end position="414"/>
    </location>
</feature>
<comment type="caution">
    <text evidence="3">The sequence shown here is derived from an EMBL/GenBank/DDBJ whole genome shotgun (WGS) entry which is preliminary data.</text>
</comment>
<evidence type="ECO:0000313" key="4">
    <source>
        <dbReference type="Proteomes" id="UP000546200"/>
    </source>
</evidence>
<dbReference type="Proteomes" id="UP000546200">
    <property type="component" value="Unassembled WGS sequence"/>
</dbReference>
<sequence>MKKLASGIGLLACLMATAASAQGYNYSYGLTSPGTVVAGRQATSTLTFNLDTTKPPAGFLYDTGTVSGQISLGNGKISGYNFSVFSAAGSSTSVSRAFTTTYKIPGTYYAGGDFRFVQQAVFEGGTSGANDFFRLSNNPINVIKDPAEVARHRQRANDAKLSLATLDLFNALSGFGASIKEAAGSLVGQWIGSKNNSAGDLLSTLVGLGLGVASGSPVGFAIASTYALMTTYYQVVVATETRLANDPPDPNYQEVYAYTNSSSNVVTGLGSGQDMFLNAGITDIARLLEAKRGQLASLERGQAALLAGDFTALQLQSDALDKFTADELRLRTPAGEFISQLPGFLDANGGTGPGSGELKVAFAETGDQLITAPVPEPSTYLMMGFGLLAAGAVARRKRSRKALVARPDGYAFSV</sequence>
<evidence type="ECO:0000256" key="1">
    <source>
        <dbReference type="SAM" id="SignalP"/>
    </source>
</evidence>
<dbReference type="Pfam" id="PF07589">
    <property type="entry name" value="PEP-CTERM"/>
    <property type="match status" value="1"/>
</dbReference>
<protein>
    <recommendedName>
        <fullName evidence="2">Ice-binding protein C-terminal domain-containing protein</fullName>
    </recommendedName>
</protein>
<accession>A0A7W9BET7</accession>
<feature type="domain" description="Ice-binding protein C-terminal" evidence="2">
    <location>
        <begin position="373"/>
        <end position="397"/>
    </location>
</feature>
<keyword evidence="4" id="KW-1185">Reference proteome</keyword>
<name>A0A7W9BET7_9SPHN</name>